<keyword evidence="8" id="KW-0408">Iron</keyword>
<evidence type="ECO:0000256" key="6">
    <source>
        <dbReference type="ARBA" id="ARBA00022989"/>
    </source>
</evidence>
<sequence length="69" mass="7788">MKQLHAHLPGLLLLASHTDWQDNARKKVLELFGKENPTPDGIARLKIMSMVVNEALRLYPPVVNMGRLT</sequence>
<evidence type="ECO:0000256" key="4">
    <source>
        <dbReference type="ARBA" id="ARBA00022692"/>
    </source>
</evidence>
<reference evidence="12" key="1">
    <citation type="journal article" date="2010" name="Nat. Biotechnol.">
        <title>Draft genome sequence of the oilseed species Ricinus communis.</title>
        <authorList>
            <person name="Chan A.P."/>
            <person name="Crabtree J."/>
            <person name="Zhao Q."/>
            <person name="Lorenzi H."/>
            <person name="Orvis J."/>
            <person name="Puiu D."/>
            <person name="Melake-Berhan A."/>
            <person name="Jones K.M."/>
            <person name="Redman J."/>
            <person name="Chen G."/>
            <person name="Cahoon E.B."/>
            <person name="Gedil M."/>
            <person name="Stanke M."/>
            <person name="Haas B.J."/>
            <person name="Wortman J.R."/>
            <person name="Fraser-Liggett C.M."/>
            <person name="Ravel J."/>
            <person name="Rabinowicz P.D."/>
        </authorList>
    </citation>
    <scope>NUCLEOTIDE SEQUENCE [LARGE SCALE GENOMIC DNA]</scope>
    <source>
        <strain evidence="12">cv. Hale</strain>
    </source>
</reference>
<keyword evidence="12" id="KW-1185">Reference proteome</keyword>
<comment type="subcellular location">
    <subcellularLocation>
        <location evidence="1">Membrane</location>
        <topology evidence="1">Single-pass membrane protein</topology>
    </subcellularLocation>
</comment>
<keyword evidence="6" id="KW-1133">Transmembrane helix</keyword>
<keyword evidence="3" id="KW-0349">Heme</keyword>
<dbReference type="InterPro" id="IPR036396">
    <property type="entry name" value="Cyt_P450_sf"/>
</dbReference>
<dbReference type="Gene3D" id="1.10.630.10">
    <property type="entry name" value="Cytochrome P450"/>
    <property type="match status" value="1"/>
</dbReference>
<evidence type="ECO:0000256" key="5">
    <source>
        <dbReference type="ARBA" id="ARBA00022723"/>
    </source>
</evidence>
<keyword evidence="10" id="KW-0472">Membrane</keyword>
<evidence type="ECO:0000256" key="1">
    <source>
        <dbReference type="ARBA" id="ARBA00004167"/>
    </source>
</evidence>
<evidence type="ECO:0000256" key="7">
    <source>
        <dbReference type="ARBA" id="ARBA00023002"/>
    </source>
</evidence>
<evidence type="ECO:0000256" key="10">
    <source>
        <dbReference type="ARBA" id="ARBA00023136"/>
    </source>
</evidence>
<dbReference type="PANTHER" id="PTHR24282">
    <property type="entry name" value="CYTOCHROME P450 FAMILY MEMBER"/>
    <property type="match status" value="1"/>
</dbReference>
<accession>B9RE96</accession>
<dbReference type="PANTHER" id="PTHR24282:SF20">
    <property type="entry name" value="CYTOCHROME P450 CYP749A22-LIKE"/>
    <property type="match status" value="1"/>
</dbReference>
<evidence type="ECO:0000256" key="9">
    <source>
        <dbReference type="ARBA" id="ARBA00023033"/>
    </source>
</evidence>
<dbReference type="InParanoid" id="B9RE96"/>
<dbReference type="InterPro" id="IPR050665">
    <property type="entry name" value="Cytochrome_P450_Monooxygen"/>
</dbReference>
<keyword evidence="5" id="KW-0479">Metal-binding</keyword>
<dbReference type="eggNOG" id="KOG0157">
    <property type="taxonomic scope" value="Eukaryota"/>
</dbReference>
<dbReference type="SUPFAM" id="SSF48264">
    <property type="entry name" value="Cytochrome P450"/>
    <property type="match status" value="1"/>
</dbReference>
<dbReference type="GO" id="GO:0016020">
    <property type="term" value="C:membrane"/>
    <property type="evidence" value="ECO:0007669"/>
    <property type="project" value="UniProtKB-SubCell"/>
</dbReference>
<dbReference type="GO" id="GO:0016705">
    <property type="term" value="F:oxidoreductase activity, acting on paired donors, with incorporation or reduction of molecular oxygen"/>
    <property type="evidence" value="ECO:0007669"/>
    <property type="project" value="InterPro"/>
</dbReference>
<dbReference type="AlphaFoldDB" id="B9RE96"/>
<keyword evidence="7" id="KW-0560">Oxidoreductase</keyword>
<evidence type="ECO:0008006" key="13">
    <source>
        <dbReference type="Google" id="ProtNLM"/>
    </source>
</evidence>
<keyword evidence="4" id="KW-0812">Transmembrane</keyword>
<dbReference type="InterPro" id="IPR001128">
    <property type="entry name" value="Cyt_P450"/>
</dbReference>
<comment type="similarity">
    <text evidence="2">Belongs to the cytochrome P450 family.</text>
</comment>
<organism evidence="11 12">
    <name type="scientific">Ricinus communis</name>
    <name type="common">Castor bean</name>
    <dbReference type="NCBI Taxonomy" id="3988"/>
    <lineage>
        <taxon>Eukaryota</taxon>
        <taxon>Viridiplantae</taxon>
        <taxon>Streptophyta</taxon>
        <taxon>Embryophyta</taxon>
        <taxon>Tracheophyta</taxon>
        <taxon>Spermatophyta</taxon>
        <taxon>Magnoliopsida</taxon>
        <taxon>eudicotyledons</taxon>
        <taxon>Gunneridae</taxon>
        <taxon>Pentapetalae</taxon>
        <taxon>rosids</taxon>
        <taxon>fabids</taxon>
        <taxon>Malpighiales</taxon>
        <taxon>Euphorbiaceae</taxon>
        <taxon>Acalyphoideae</taxon>
        <taxon>Acalypheae</taxon>
        <taxon>Ricinus</taxon>
    </lineage>
</organism>
<proteinExistence type="inferred from homology"/>
<protein>
    <recommendedName>
        <fullName evidence="13">Cytochrome P450</fullName>
    </recommendedName>
</protein>
<evidence type="ECO:0000256" key="2">
    <source>
        <dbReference type="ARBA" id="ARBA00010617"/>
    </source>
</evidence>
<gene>
    <name evidence="11" type="ORF">RCOM_1619670</name>
</gene>
<keyword evidence="9" id="KW-0503">Monooxygenase</keyword>
<evidence type="ECO:0000256" key="8">
    <source>
        <dbReference type="ARBA" id="ARBA00023004"/>
    </source>
</evidence>
<evidence type="ECO:0000313" key="12">
    <source>
        <dbReference type="Proteomes" id="UP000008311"/>
    </source>
</evidence>
<evidence type="ECO:0000313" key="11">
    <source>
        <dbReference type="EMBL" id="EEF50704.1"/>
    </source>
</evidence>
<dbReference type="GO" id="GO:0020037">
    <property type="term" value="F:heme binding"/>
    <property type="evidence" value="ECO:0007669"/>
    <property type="project" value="InterPro"/>
</dbReference>
<dbReference type="EMBL" id="EQ973775">
    <property type="protein sequence ID" value="EEF50704.1"/>
    <property type="molecule type" value="Genomic_DNA"/>
</dbReference>
<dbReference type="GO" id="GO:0005506">
    <property type="term" value="F:iron ion binding"/>
    <property type="evidence" value="ECO:0007669"/>
    <property type="project" value="InterPro"/>
</dbReference>
<dbReference type="GO" id="GO:0004497">
    <property type="term" value="F:monooxygenase activity"/>
    <property type="evidence" value="ECO:0007669"/>
    <property type="project" value="UniProtKB-KW"/>
</dbReference>
<evidence type="ECO:0000256" key="3">
    <source>
        <dbReference type="ARBA" id="ARBA00022617"/>
    </source>
</evidence>
<name>B9RE96_RICCO</name>
<dbReference type="Proteomes" id="UP000008311">
    <property type="component" value="Unassembled WGS sequence"/>
</dbReference>
<dbReference type="Pfam" id="PF00067">
    <property type="entry name" value="p450"/>
    <property type="match status" value="1"/>
</dbReference>